<evidence type="ECO:0000313" key="1">
    <source>
        <dbReference type="EMBL" id="MCI3245644.1"/>
    </source>
</evidence>
<name>A0ABS9XUB2_9ACTN</name>
<dbReference type="Proteomes" id="UP001165270">
    <property type="component" value="Unassembled WGS sequence"/>
</dbReference>
<dbReference type="Pfam" id="PF05908">
    <property type="entry name" value="Gamma_PGA_hydro"/>
    <property type="match status" value="1"/>
</dbReference>
<protein>
    <submittedName>
        <fullName evidence="1">Poly-gamma-glutamate hydrolase family protein</fullName>
    </submittedName>
</protein>
<keyword evidence="2" id="KW-1185">Reference proteome</keyword>
<keyword evidence="1" id="KW-0378">Hydrolase</keyword>
<comment type="caution">
    <text evidence="1">The sequence shown here is derived from an EMBL/GenBank/DDBJ whole genome shotgun (WGS) entry which is preliminary data.</text>
</comment>
<accession>A0ABS9XUB2</accession>
<organism evidence="1 2">
    <name type="scientific">Streptomyces spinosisporus</name>
    <dbReference type="NCBI Taxonomy" id="2927582"/>
    <lineage>
        <taxon>Bacteria</taxon>
        <taxon>Bacillati</taxon>
        <taxon>Actinomycetota</taxon>
        <taxon>Actinomycetes</taxon>
        <taxon>Kitasatosporales</taxon>
        <taxon>Streptomycetaceae</taxon>
        <taxon>Streptomyces</taxon>
    </lineage>
</organism>
<evidence type="ECO:0000313" key="2">
    <source>
        <dbReference type="Proteomes" id="UP001165270"/>
    </source>
</evidence>
<sequence>MTRTELVEIEGVRLLATLTTGGEVGLLALHGSNEGGTAELARSVAERCGATSLVFTQPGVPEPVHIPSPRMAVEHCDLLRMFLSQVTVAVSLHGHMRRATPRSIFLGGANRPAAHLLASGLSALRPQFDPVTDLAEIPASLRGVHARNPVNLPRHGGVQVELPLSARTRRPGWDPEVPDNPPRPVVDALVAGVRLLAAKSVTPPGR</sequence>
<dbReference type="InterPro" id="IPR038128">
    <property type="entry name" value="Gamma_PGA_hydro_sf"/>
</dbReference>
<dbReference type="RefSeq" id="WP_016431196.1">
    <property type="nucleotide sequence ID" value="NZ_JALDAX010000023.1"/>
</dbReference>
<proteinExistence type="predicted"/>
<dbReference type="EMBL" id="JALDAX010000023">
    <property type="protein sequence ID" value="MCI3245644.1"/>
    <property type="molecule type" value="Genomic_DNA"/>
</dbReference>
<dbReference type="GO" id="GO:0016787">
    <property type="term" value="F:hydrolase activity"/>
    <property type="evidence" value="ECO:0007669"/>
    <property type="project" value="UniProtKB-KW"/>
</dbReference>
<reference evidence="1" key="1">
    <citation type="submission" date="2022-03" db="EMBL/GenBank/DDBJ databases">
        <title>Streptomyces 7R015 and 7R016 isolated from Barleria lupulina in Thailand.</title>
        <authorList>
            <person name="Kanchanasin P."/>
            <person name="Phongsopitanun W."/>
            <person name="Tanasupawat S."/>
        </authorList>
    </citation>
    <scope>NUCLEOTIDE SEQUENCE</scope>
    <source>
        <strain evidence="1">7R016</strain>
    </source>
</reference>
<dbReference type="InterPro" id="IPR008585">
    <property type="entry name" value="Gamma_PGA_hydro"/>
</dbReference>
<gene>
    <name evidence="1" type="ORF">MQN93_38655</name>
</gene>
<dbReference type="Gene3D" id="3.40.630.100">
    <property type="entry name" value="Poly-gamma-glutamate hydrolase, zinc-binding motif"/>
    <property type="match status" value="1"/>
</dbReference>